<dbReference type="PANTHER" id="PTHR15944:SF0">
    <property type="entry name" value="PRENYLCYSTEINE LYASE DOMAIN-CONTAINING PROTEIN"/>
    <property type="match status" value="1"/>
</dbReference>
<dbReference type="GO" id="GO:0001735">
    <property type="term" value="F:prenylcysteine oxidase activity"/>
    <property type="evidence" value="ECO:0007669"/>
    <property type="project" value="InterPro"/>
</dbReference>
<keyword evidence="11" id="KW-1185">Reference proteome</keyword>
<proteinExistence type="inferred from homology"/>
<protein>
    <recommendedName>
        <fullName evidence="9">Prenylcysteine lyase domain-containing protein</fullName>
    </recommendedName>
</protein>
<name>A0A261Y5Y9_9FUNG</name>
<comment type="similarity">
    <text evidence="2">Belongs to the prenylcysteine oxidase family.</text>
</comment>
<dbReference type="AlphaFoldDB" id="A0A261Y5Y9"/>
<comment type="caution">
    <text evidence="10">The sequence shown here is derived from an EMBL/GenBank/DDBJ whole genome shotgun (WGS) entry which is preliminary data.</text>
</comment>
<dbReference type="GO" id="GO:0030327">
    <property type="term" value="P:prenylated protein catabolic process"/>
    <property type="evidence" value="ECO:0007669"/>
    <property type="project" value="TreeGrafter"/>
</dbReference>
<evidence type="ECO:0000256" key="1">
    <source>
        <dbReference type="ARBA" id="ARBA00001974"/>
    </source>
</evidence>
<keyword evidence="3" id="KW-0285">Flavoprotein</keyword>
<feature type="domain" description="Prenylcysteine lyase" evidence="9">
    <location>
        <begin position="118"/>
        <end position="451"/>
    </location>
</feature>
<gene>
    <name evidence="10" type="ORF">BZG36_01079</name>
</gene>
<dbReference type="EMBL" id="MVBO01000007">
    <property type="protein sequence ID" value="OZJ06019.1"/>
    <property type="molecule type" value="Genomic_DNA"/>
</dbReference>
<dbReference type="Pfam" id="PF07156">
    <property type="entry name" value="Prenylcys_lyase"/>
    <property type="match status" value="1"/>
</dbReference>
<evidence type="ECO:0000313" key="11">
    <source>
        <dbReference type="Proteomes" id="UP000242875"/>
    </source>
</evidence>
<evidence type="ECO:0000259" key="9">
    <source>
        <dbReference type="Pfam" id="PF07156"/>
    </source>
</evidence>
<keyword evidence="5" id="KW-0274">FAD</keyword>
<feature type="chain" id="PRO_5012853977" description="Prenylcysteine lyase domain-containing protein" evidence="8">
    <location>
        <begin position="16"/>
        <end position="458"/>
    </location>
</feature>
<organism evidence="10 11">
    <name type="scientific">Bifiguratus adelaidae</name>
    <dbReference type="NCBI Taxonomy" id="1938954"/>
    <lineage>
        <taxon>Eukaryota</taxon>
        <taxon>Fungi</taxon>
        <taxon>Fungi incertae sedis</taxon>
        <taxon>Mucoromycota</taxon>
        <taxon>Mucoromycotina</taxon>
        <taxon>Endogonomycetes</taxon>
        <taxon>Endogonales</taxon>
        <taxon>Endogonales incertae sedis</taxon>
        <taxon>Bifiguratus</taxon>
    </lineage>
</organism>
<dbReference type="PRINTS" id="PR00411">
    <property type="entry name" value="PNDRDTASEI"/>
</dbReference>
<keyword evidence="6" id="KW-0560">Oxidoreductase</keyword>
<comment type="cofactor">
    <cofactor evidence="1">
        <name>FAD</name>
        <dbReference type="ChEBI" id="CHEBI:57692"/>
    </cofactor>
</comment>
<feature type="signal peptide" evidence="8">
    <location>
        <begin position="1"/>
        <end position="15"/>
    </location>
</feature>
<dbReference type="Pfam" id="PF13450">
    <property type="entry name" value="NAD_binding_8"/>
    <property type="match status" value="1"/>
</dbReference>
<evidence type="ECO:0000313" key="10">
    <source>
        <dbReference type="EMBL" id="OZJ06019.1"/>
    </source>
</evidence>
<evidence type="ECO:0000256" key="6">
    <source>
        <dbReference type="ARBA" id="ARBA00023002"/>
    </source>
</evidence>
<dbReference type="PANTHER" id="PTHR15944">
    <property type="entry name" value="FARNESYLCYSTEINE LYASE"/>
    <property type="match status" value="1"/>
</dbReference>
<dbReference type="Proteomes" id="UP000242875">
    <property type="component" value="Unassembled WGS sequence"/>
</dbReference>
<evidence type="ECO:0000256" key="8">
    <source>
        <dbReference type="SAM" id="SignalP"/>
    </source>
</evidence>
<evidence type="ECO:0000256" key="5">
    <source>
        <dbReference type="ARBA" id="ARBA00022827"/>
    </source>
</evidence>
<evidence type="ECO:0000256" key="2">
    <source>
        <dbReference type="ARBA" id="ARBA00009967"/>
    </source>
</evidence>
<evidence type="ECO:0000256" key="4">
    <source>
        <dbReference type="ARBA" id="ARBA00022729"/>
    </source>
</evidence>
<reference evidence="10 11" key="1">
    <citation type="journal article" date="2017" name="Mycologia">
        <title>Bifiguratus adelaidae, gen. et sp. nov., a new member of Mucoromycotina in endophytic and soil-dwelling habitats.</title>
        <authorList>
            <person name="Torres-Cruz T.J."/>
            <person name="Billingsley Tobias T.L."/>
            <person name="Almatruk M."/>
            <person name="Hesse C."/>
            <person name="Kuske C.R."/>
            <person name="Desiro A."/>
            <person name="Benucci G.M."/>
            <person name="Bonito G."/>
            <person name="Stajich J.E."/>
            <person name="Dunlap C."/>
            <person name="Arnold A.E."/>
            <person name="Porras-Alfaro A."/>
        </authorList>
    </citation>
    <scope>NUCLEOTIDE SEQUENCE [LARGE SCALE GENOMIC DNA]</scope>
    <source>
        <strain evidence="10 11">AZ0501</strain>
    </source>
</reference>
<accession>A0A261Y5Y9</accession>
<dbReference type="SUPFAM" id="SSF51905">
    <property type="entry name" value="FAD/NAD(P)-binding domain"/>
    <property type="match status" value="1"/>
</dbReference>
<dbReference type="Gene3D" id="3.50.50.60">
    <property type="entry name" value="FAD/NAD(P)-binding domain"/>
    <property type="match status" value="1"/>
</dbReference>
<keyword evidence="4 8" id="KW-0732">Signal</keyword>
<dbReference type="InterPro" id="IPR017046">
    <property type="entry name" value="Prenylcysteine_Oxase1"/>
</dbReference>
<dbReference type="InterPro" id="IPR036188">
    <property type="entry name" value="FAD/NAD-bd_sf"/>
</dbReference>
<evidence type="ECO:0000256" key="3">
    <source>
        <dbReference type="ARBA" id="ARBA00022630"/>
    </source>
</evidence>
<sequence length="458" mass="50679">MKLSILFLLLTLSQGHSVEQWVFSAANDKRVAVIGAGAGGSSAAFWLSRAFADTHNLDISVFERNDYVGGRSTVVRYRKDIVELGASIFVPVNYNLMNATENFGLNLTDMVDLPWKHRFNALLKEMLGGFVSLYESISFQHVRDIVSHLGIQALVNQSAESYFIDQKGLKRSYMDEIVQSATRVNYGQDLDELHAFGAMISMAAAGAKSVAGGNYQIFEHFLSKSGASLHLNTSVLSINHGPNSSGYRLELSNGRSEDFDSVIIATPLHLSDISINVPLSASAQRLLNKPVEYKAVHVTLVVGKVRTGFFGRADLTTLPSLVITSPDASFVGGKAPFTCFAIHRAYEDDTVLVKFFSKTRLSEEVLDEIFETRSWTVQKFWDAYPALEPFTDASANVDRLTFILDDQAEGEGNHIYYVNALEPLVSTMETETLSAKNVVRLLHEAWCRDCKDFGDGWT</sequence>
<dbReference type="OrthoDB" id="437369at2759"/>
<dbReference type="GO" id="GO:0030328">
    <property type="term" value="P:prenylcysteine catabolic process"/>
    <property type="evidence" value="ECO:0007669"/>
    <property type="project" value="InterPro"/>
</dbReference>
<keyword evidence="7" id="KW-0325">Glycoprotein</keyword>
<dbReference type="InterPro" id="IPR010795">
    <property type="entry name" value="Prenylcys_lyase"/>
</dbReference>
<evidence type="ECO:0000256" key="7">
    <source>
        <dbReference type="ARBA" id="ARBA00023180"/>
    </source>
</evidence>